<dbReference type="EMBL" id="CADCWN010000374">
    <property type="protein sequence ID" value="CAA9589583.1"/>
    <property type="molecule type" value="Genomic_DNA"/>
</dbReference>
<gene>
    <name evidence="2" type="ORF">AVDCRST_MAG18-4671</name>
</gene>
<feature type="compositionally biased region" description="Basic and acidic residues" evidence="1">
    <location>
        <begin position="1"/>
        <end position="11"/>
    </location>
</feature>
<name>A0A6J4VUM7_9BACT</name>
<reference evidence="2" key="1">
    <citation type="submission" date="2020-02" db="EMBL/GenBank/DDBJ databases">
        <authorList>
            <person name="Meier V. D."/>
        </authorList>
    </citation>
    <scope>NUCLEOTIDE SEQUENCE</scope>
    <source>
        <strain evidence="2">AVDCRST_MAG18</strain>
    </source>
</reference>
<sequence>EGVSRGTDKVAFRPHTTRVSEK</sequence>
<protein>
    <submittedName>
        <fullName evidence="2">Uncharacterized protein</fullName>
    </submittedName>
</protein>
<proteinExistence type="predicted"/>
<feature type="region of interest" description="Disordered" evidence="1">
    <location>
        <begin position="1"/>
        <end position="22"/>
    </location>
</feature>
<feature type="non-terminal residue" evidence="2">
    <location>
        <position position="1"/>
    </location>
</feature>
<evidence type="ECO:0000256" key="1">
    <source>
        <dbReference type="SAM" id="MobiDB-lite"/>
    </source>
</evidence>
<dbReference type="AlphaFoldDB" id="A0A6J4VUM7"/>
<evidence type="ECO:0000313" key="2">
    <source>
        <dbReference type="EMBL" id="CAA9589583.1"/>
    </source>
</evidence>
<organism evidence="2">
    <name type="scientific">uncultured Thermomicrobiales bacterium</name>
    <dbReference type="NCBI Taxonomy" id="1645740"/>
    <lineage>
        <taxon>Bacteria</taxon>
        <taxon>Pseudomonadati</taxon>
        <taxon>Thermomicrobiota</taxon>
        <taxon>Thermomicrobia</taxon>
        <taxon>Thermomicrobiales</taxon>
        <taxon>environmental samples</taxon>
    </lineage>
</organism>
<accession>A0A6J4VUM7</accession>